<accession>A0A081BA07</accession>
<evidence type="ECO:0000256" key="20">
    <source>
        <dbReference type="SAM" id="MobiDB-lite"/>
    </source>
</evidence>
<dbReference type="GO" id="GO:0009252">
    <property type="term" value="P:peptidoglycan biosynthetic process"/>
    <property type="evidence" value="ECO:0007669"/>
    <property type="project" value="UniProtKB-UniRule"/>
</dbReference>
<organism evidence="22 23">
    <name type="scientific">Tepidicaulis marinus</name>
    <dbReference type="NCBI Taxonomy" id="1333998"/>
    <lineage>
        <taxon>Bacteria</taxon>
        <taxon>Pseudomonadati</taxon>
        <taxon>Pseudomonadota</taxon>
        <taxon>Alphaproteobacteria</taxon>
        <taxon>Hyphomicrobiales</taxon>
        <taxon>Parvibaculaceae</taxon>
        <taxon>Tepidicaulis</taxon>
    </lineage>
</organism>
<dbReference type="InterPro" id="IPR003170">
    <property type="entry name" value="MurB"/>
</dbReference>
<comment type="subcellular location">
    <subcellularLocation>
        <location evidence="3 19">Cytoplasm</location>
    </subcellularLocation>
</comment>
<dbReference type="Pfam" id="PF01565">
    <property type="entry name" value="FAD_binding_4"/>
    <property type="match status" value="1"/>
</dbReference>
<evidence type="ECO:0000256" key="3">
    <source>
        <dbReference type="ARBA" id="ARBA00004496"/>
    </source>
</evidence>
<feature type="domain" description="FAD-binding PCMH-type" evidence="21">
    <location>
        <begin position="33"/>
        <end position="198"/>
    </location>
</feature>
<dbReference type="AlphaFoldDB" id="A0A081BA07"/>
<dbReference type="PANTHER" id="PTHR21071:SF4">
    <property type="entry name" value="UDP-N-ACETYLENOLPYRUVOYLGLUCOSAMINE REDUCTASE"/>
    <property type="match status" value="1"/>
</dbReference>
<dbReference type="PANTHER" id="PTHR21071">
    <property type="entry name" value="UDP-N-ACETYLENOLPYRUVOYLGLUCOSAMINE REDUCTASE"/>
    <property type="match status" value="1"/>
</dbReference>
<dbReference type="NCBIfam" id="NF010480">
    <property type="entry name" value="PRK13905.1"/>
    <property type="match status" value="1"/>
</dbReference>
<evidence type="ECO:0000313" key="23">
    <source>
        <dbReference type="Proteomes" id="UP000028702"/>
    </source>
</evidence>
<gene>
    <name evidence="19" type="primary">murB</name>
    <name evidence="22" type="ORF">M2A_1374</name>
</gene>
<keyword evidence="7 19" id="KW-0963">Cytoplasm</keyword>
<dbReference type="InterPro" id="IPR016166">
    <property type="entry name" value="FAD-bd_PCMH"/>
</dbReference>
<dbReference type="InterPro" id="IPR036318">
    <property type="entry name" value="FAD-bd_PCMH-like_sf"/>
</dbReference>
<comment type="catalytic activity">
    <reaction evidence="18 19">
        <text>UDP-N-acetyl-alpha-D-muramate + NADP(+) = UDP-N-acetyl-3-O-(1-carboxyvinyl)-alpha-D-glucosamine + NADPH + H(+)</text>
        <dbReference type="Rhea" id="RHEA:12248"/>
        <dbReference type="ChEBI" id="CHEBI:15378"/>
        <dbReference type="ChEBI" id="CHEBI:57783"/>
        <dbReference type="ChEBI" id="CHEBI:58349"/>
        <dbReference type="ChEBI" id="CHEBI:68483"/>
        <dbReference type="ChEBI" id="CHEBI:70757"/>
        <dbReference type="EC" id="1.3.1.98"/>
    </reaction>
</comment>
<evidence type="ECO:0000256" key="10">
    <source>
        <dbReference type="ARBA" id="ARBA00022827"/>
    </source>
</evidence>
<comment type="function">
    <text evidence="2 19">Cell wall formation.</text>
</comment>
<evidence type="ECO:0000256" key="17">
    <source>
        <dbReference type="ARBA" id="ARBA00031026"/>
    </source>
</evidence>
<dbReference type="eggNOG" id="COG0812">
    <property type="taxonomic scope" value="Bacteria"/>
</dbReference>
<evidence type="ECO:0000256" key="15">
    <source>
        <dbReference type="ARBA" id="ARBA00023306"/>
    </source>
</evidence>
<feature type="region of interest" description="Disordered" evidence="20">
    <location>
        <begin position="211"/>
        <end position="231"/>
    </location>
</feature>
<keyword evidence="23" id="KW-1185">Reference proteome</keyword>
<dbReference type="SUPFAM" id="SSF56176">
    <property type="entry name" value="FAD-binding/transporter-associated domain-like"/>
    <property type="match status" value="1"/>
</dbReference>
<dbReference type="EMBL" id="BBIO01000005">
    <property type="protein sequence ID" value="GAK44875.1"/>
    <property type="molecule type" value="Genomic_DNA"/>
</dbReference>
<dbReference type="Gene3D" id="3.90.78.10">
    <property type="entry name" value="UDP-N-acetylenolpyruvoylglucosamine reductase, C-terminal domain"/>
    <property type="match status" value="1"/>
</dbReference>
<dbReference type="GO" id="GO:0008762">
    <property type="term" value="F:UDP-N-acetylmuramate dehydrogenase activity"/>
    <property type="evidence" value="ECO:0007669"/>
    <property type="project" value="UniProtKB-UniRule"/>
</dbReference>
<evidence type="ECO:0000256" key="7">
    <source>
        <dbReference type="ARBA" id="ARBA00022490"/>
    </source>
</evidence>
<dbReference type="Gene3D" id="3.30.43.10">
    <property type="entry name" value="Uridine Diphospho-n-acetylenolpyruvylglucosamine Reductase, domain 2"/>
    <property type="match status" value="1"/>
</dbReference>
<evidence type="ECO:0000256" key="11">
    <source>
        <dbReference type="ARBA" id="ARBA00022857"/>
    </source>
</evidence>
<evidence type="ECO:0000256" key="1">
    <source>
        <dbReference type="ARBA" id="ARBA00001974"/>
    </source>
</evidence>
<feature type="compositionally biased region" description="Polar residues" evidence="20">
    <location>
        <begin position="219"/>
        <end position="230"/>
    </location>
</feature>
<protein>
    <recommendedName>
        <fullName evidence="6 19">UDP-N-acetylenolpyruvoylglucosamine reductase</fullName>
        <ecNumber evidence="5 19">1.3.1.98</ecNumber>
    </recommendedName>
    <alternativeName>
        <fullName evidence="17 19">UDP-N-acetylmuramate dehydrogenase</fullName>
    </alternativeName>
</protein>
<dbReference type="GO" id="GO:0051301">
    <property type="term" value="P:cell division"/>
    <property type="evidence" value="ECO:0007669"/>
    <property type="project" value="UniProtKB-KW"/>
</dbReference>
<evidence type="ECO:0000313" key="22">
    <source>
        <dbReference type="EMBL" id="GAK44875.1"/>
    </source>
</evidence>
<dbReference type="EC" id="1.3.1.98" evidence="5 19"/>
<keyword evidence="10 19" id="KW-0274">FAD</keyword>
<evidence type="ECO:0000256" key="2">
    <source>
        <dbReference type="ARBA" id="ARBA00003921"/>
    </source>
</evidence>
<dbReference type="NCBIfam" id="TIGR00179">
    <property type="entry name" value="murB"/>
    <property type="match status" value="1"/>
</dbReference>
<dbReference type="GO" id="GO:0071949">
    <property type="term" value="F:FAD binding"/>
    <property type="evidence" value="ECO:0007669"/>
    <property type="project" value="InterPro"/>
</dbReference>
<dbReference type="InterPro" id="IPR016167">
    <property type="entry name" value="FAD-bd_PCMH_sub1"/>
</dbReference>
<evidence type="ECO:0000256" key="6">
    <source>
        <dbReference type="ARBA" id="ARBA00015188"/>
    </source>
</evidence>
<evidence type="ECO:0000256" key="13">
    <source>
        <dbReference type="ARBA" id="ARBA00022984"/>
    </source>
</evidence>
<dbReference type="RefSeq" id="WP_121879829.1">
    <property type="nucleotide sequence ID" value="NZ_BBIO01000005.1"/>
</dbReference>
<comment type="similarity">
    <text evidence="19">Belongs to the MurB family.</text>
</comment>
<dbReference type="Pfam" id="PF02873">
    <property type="entry name" value="MurB_C"/>
    <property type="match status" value="1"/>
</dbReference>
<keyword evidence="14 19" id="KW-0560">Oxidoreductase</keyword>
<keyword evidence="12 19" id="KW-0133">Cell shape</keyword>
<comment type="pathway">
    <text evidence="4 19">Cell wall biogenesis; peptidoglycan biosynthesis.</text>
</comment>
<evidence type="ECO:0000256" key="8">
    <source>
        <dbReference type="ARBA" id="ARBA00022618"/>
    </source>
</evidence>
<dbReference type="InterPro" id="IPR011601">
    <property type="entry name" value="MurB_C"/>
</dbReference>
<keyword evidence="9 19" id="KW-0285">Flavoprotein</keyword>
<dbReference type="GO" id="GO:0005829">
    <property type="term" value="C:cytosol"/>
    <property type="evidence" value="ECO:0007669"/>
    <property type="project" value="TreeGrafter"/>
</dbReference>
<keyword evidence="8 19" id="KW-0132">Cell division</keyword>
<comment type="caution">
    <text evidence="22">The sequence shown here is derived from an EMBL/GenBank/DDBJ whole genome shotgun (WGS) entry which is preliminary data.</text>
</comment>
<dbReference type="InterPro" id="IPR016169">
    <property type="entry name" value="FAD-bd_PCMH_sub2"/>
</dbReference>
<evidence type="ECO:0000256" key="16">
    <source>
        <dbReference type="ARBA" id="ARBA00023316"/>
    </source>
</evidence>
<proteinExistence type="inferred from homology"/>
<keyword evidence="13 19" id="KW-0573">Peptidoglycan synthesis</keyword>
<keyword evidence="16 19" id="KW-0961">Cell wall biogenesis/degradation</keyword>
<dbReference type="GO" id="GO:0071555">
    <property type="term" value="P:cell wall organization"/>
    <property type="evidence" value="ECO:0007669"/>
    <property type="project" value="UniProtKB-KW"/>
</dbReference>
<dbReference type="UniPathway" id="UPA00219"/>
<comment type="cofactor">
    <cofactor evidence="1 19">
        <name>FAD</name>
        <dbReference type="ChEBI" id="CHEBI:57692"/>
    </cofactor>
</comment>
<feature type="active site" evidence="19">
    <location>
        <position position="297"/>
    </location>
</feature>
<keyword evidence="11 19" id="KW-0521">NADP</keyword>
<dbReference type="InterPro" id="IPR036635">
    <property type="entry name" value="MurB_C_sf"/>
</dbReference>
<name>A0A081BA07_9HYPH</name>
<feature type="active site" evidence="19">
    <location>
        <position position="178"/>
    </location>
</feature>
<dbReference type="Proteomes" id="UP000028702">
    <property type="component" value="Unassembled WGS sequence"/>
</dbReference>
<feature type="active site" description="Proton donor" evidence="19">
    <location>
        <position position="227"/>
    </location>
</feature>
<evidence type="ECO:0000256" key="5">
    <source>
        <dbReference type="ARBA" id="ARBA00012518"/>
    </source>
</evidence>
<reference evidence="22 23" key="1">
    <citation type="submission" date="2014-07" db="EMBL/GenBank/DDBJ databases">
        <title>Tepidicaulis marinum gen. nov., sp. nov., a novel marine bacterium denitrifying nitrate to nitrous oxide strictly under microaerobic conditions.</title>
        <authorList>
            <person name="Takeuchi M."/>
            <person name="Yamagishi T."/>
            <person name="Kamagata Y."/>
            <person name="Oshima K."/>
            <person name="Hattori M."/>
            <person name="Katayama T."/>
            <person name="Hanada S."/>
            <person name="Tamaki H."/>
            <person name="Marumo K."/>
            <person name="Maeda H."/>
            <person name="Nedachi M."/>
            <person name="Iwasaki W."/>
            <person name="Suwa Y."/>
            <person name="Sakata S."/>
        </authorList>
    </citation>
    <scope>NUCLEOTIDE SEQUENCE [LARGE SCALE GENOMIC DNA]</scope>
    <source>
        <strain evidence="22 23">MA2</strain>
    </source>
</reference>
<dbReference type="HAMAP" id="MF_00037">
    <property type="entry name" value="MurB"/>
    <property type="match status" value="1"/>
</dbReference>
<evidence type="ECO:0000259" key="21">
    <source>
        <dbReference type="PROSITE" id="PS51387"/>
    </source>
</evidence>
<dbReference type="PROSITE" id="PS51387">
    <property type="entry name" value="FAD_PCMH"/>
    <property type="match status" value="1"/>
</dbReference>
<dbReference type="Gene3D" id="3.30.465.10">
    <property type="match status" value="1"/>
</dbReference>
<evidence type="ECO:0000256" key="4">
    <source>
        <dbReference type="ARBA" id="ARBA00004752"/>
    </source>
</evidence>
<evidence type="ECO:0000256" key="18">
    <source>
        <dbReference type="ARBA" id="ARBA00048914"/>
    </source>
</evidence>
<evidence type="ECO:0000256" key="9">
    <source>
        <dbReference type="ARBA" id="ARBA00022630"/>
    </source>
</evidence>
<sequence length="305" mass="32471">MNAVQASSLMARLPQVRGELAENAPLAEFTWFRVGGPAEVLFRPADRDDLAAFLKGCPADVPVTVIGVGSNLLVRDGGVKGVVIRLGRAFAGARKIGETRLEVGTAMLDAMVSRAAMEAGIEGLEFYRGIPGSIGGALRMNAGAHGGETKDVFVEAEAVTRQGEIIRLTPADMGFSYRHTDVAGDLIFTSAILEGRKGDKDAIARRMAEVQEHRENAQPIKSRTGGSTFKNPEGGKAWQLVDAAGCRGLKVGGAQVSEMHCNFLINTGNATARDIETLGEEVRARVKKTSGVELQWEIKRIGEAA</sequence>
<evidence type="ECO:0000256" key="12">
    <source>
        <dbReference type="ARBA" id="ARBA00022960"/>
    </source>
</evidence>
<dbReference type="STRING" id="1333998.M2A_1374"/>
<dbReference type="InterPro" id="IPR006094">
    <property type="entry name" value="Oxid_FAD_bind_N"/>
</dbReference>
<evidence type="ECO:0000256" key="14">
    <source>
        <dbReference type="ARBA" id="ARBA00023002"/>
    </source>
</evidence>
<keyword evidence="15 19" id="KW-0131">Cell cycle</keyword>
<dbReference type="SUPFAM" id="SSF56194">
    <property type="entry name" value="Uridine diphospho-N-Acetylenolpyruvylglucosamine reductase, MurB, C-terminal domain"/>
    <property type="match status" value="1"/>
</dbReference>
<dbReference type="GO" id="GO:0008360">
    <property type="term" value="P:regulation of cell shape"/>
    <property type="evidence" value="ECO:0007669"/>
    <property type="project" value="UniProtKB-KW"/>
</dbReference>
<evidence type="ECO:0000256" key="19">
    <source>
        <dbReference type="HAMAP-Rule" id="MF_00037"/>
    </source>
</evidence>